<protein>
    <submittedName>
        <fullName evidence="6">4Fe-4S ferredoxin</fullName>
    </submittedName>
</protein>
<gene>
    <name evidence="6" type="ORF">CGW93_02695</name>
</gene>
<organism evidence="6 7">
    <name type="scientific">candidate division WOR-3 bacterium 4484_18</name>
    <dbReference type="NCBI Taxonomy" id="2020626"/>
    <lineage>
        <taxon>Bacteria</taxon>
        <taxon>Bacteria division WOR-3</taxon>
    </lineage>
</organism>
<proteinExistence type="predicted"/>
<dbReference type="InterPro" id="IPR017900">
    <property type="entry name" value="4Fe4S_Fe_S_CS"/>
</dbReference>
<sequence>MSNIQEASPRKSVVYYIPYVEEGCFIPLLKRLLRENWYTLYGADDFVAVKLHFGEKGVTTHIKPYWVKEILSVWADKRVKFFLTDTVTLYHGARMDAVMYLNLIREHGFDTVGVPIIIADGLRGNEGVDIEINGQFYRYVNIATGIVKSDAMLVLTHFTGHELTGFGATIKNLGMGCSTRRGKLSMHSTLAPRVVLDRCKACGTCARWCSVGAITVTEHAIIDEQKCSGCAACIAVCPEGAVRTNWNESSANAQRKIAEYALGAVKGKPVLYVTFLLNITELCDCFPSDKIEGLDRGVLVSEDPVALDMVSYELVDYETTMRKLRPEIDPLIQVRHAAKIGVGSMDYELITLGDVRKSGY</sequence>
<reference evidence="7" key="1">
    <citation type="submission" date="2017-07" db="EMBL/GenBank/DDBJ databases">
        <title>Novel pathways for hydrocarbon cycling and metabolic interdependencies in hydrothermal sediment communities.</title>
        <authorList>
            <person name="Dombrowski N."/>
            <person name="Seitz K."/>
            <person name="Teske A."/>
            <person name="Baker B."/>
        </authorList>
    </citation>
    <scope>NUCLEOTIDE SEQUENCE [LARGE SCALE GENOMIC DNA]</scope>
</reference>
<evidence type="ECO:0000259" key="5">
    <source>
        <dbReference type="PROSITE" id="PS51379"/>
    </source>
</evidence>
<feature type="domain" description="4Fe-4S ferredoxin-type" evidence="5">
    <location>
        <begin position="218"/>
        <end position="247"/>
    </location>
</feature>
<accession>A0A257LTS4</accession>
<dbReference type="InterPro" id="IPR007160">
    <property type="entry name" value="DUF362"/>
</dbReference>
<evidence type="ECO:0000256" key="1">
    <source>
        <dbReference type="ARBA" id="ARBA00022485"/>
    </source>
</evidence>
<keyword evidence="4" id="KW-0411">Iron-sulfur</keyword>
<name>A0A257LTS4_UNCW3</name>
<evidence type="ECO:0000313" key="6">
    <source>
        <dbReference type="EMBL" id="OYV03057.1"/>
    </source>
</evidence>
<comment type="caution">
    <text evidence="6">The sequence shown here is derived from an EMBL/GenBank/DDBJ whole genome shotgun (WGS) entry which is preliminary data.</text>
</comment>
<dbReference type="Pfam" id="PF12838">
    <property type="entry name" value="Fer4_7"/>
    <property type="match status" value="1"/>
</dbReference>
<dbReference type="PANTHER" id="PTHR43687:SF1">
    <property type="entry name" value="FERREDOXIN III"/>
    <property type="match status" value="1"/>
</dbReference>
<evidence type="ECO:0000256" key="4">
    <source>
        <dbReference type="ARBA" id="ARBA00023014"/>
    </source>
</evidence>
<dbReference type="EMBL" id="NMUJ01000026">
    <property type="protein sequence ID" value="OYV03057.1"/>
    <property type="molecule type" value="Genomic_DNA"/>
</dbReference>
<dbReference type="InterPro" id="IPR017896">
    <property type="entry name" value="4Fe4S_Fe-S-bd"/>
</dbReference>
<dbReference type="PROSITE" id="PS00198">
    <property type="entry name" value="4FE4S_FER_1"/>
    <property type="match status" value="1"/>
</dbReference>
<keyword evidence="2" id="KW-0479">Metal-binding</keyword>
<dbReference type="PROSITE" id="PS51379">
    <property type="entry name" value="4FE4S_FER_2"/>
    <property type="match status" value="2"/>
</dbReference>
<evidence type="ECO:0000256" key="2">
    <source>
        <dbReference type="ARBA" id="ARBA00022723"/>
    </source>
</evidence>
<keyword evidence="1" id="KW-0004">4Fe-4S</keyword>
<keyword evidence="3" id="KW-0408">Iron</keyword>
<dbReference type="SUPFAM" id="SSF54862">
    <property type="entry name" value="4Fe-4S ferredoxins"/>
    <property type="match status" value="1"/>
</dbReference>
<dbReference type="GO" id="GO:0046872">
    <property type="term" value="F:metal ion binding"/>
    <property type="evidence" value="ECO:0007669"/>
    <property type="project" value="UniProtKB-KW"/>
</dbReference>
<dbReference type="Proteomes" id="UP000216312">
    <property type="component" value="Unassembled WGS sequence"/>
</dbReference>
<dbReference type="Pfam" id="PF04015">
    <property type="entry name" value="DUF362"/>
    <property type="match status" value="1"/>
</dbReference>
<evidence type="ECO:0000256" key="3">
    <source>
        <dbReference type="ARBA" id="ARBA00023004"/>
    </source>
</evidence>
<feature type="domain" description="4Fe-4S ferredoxin-type" evidence="5">
    <location>
        <begin position="190"/>
        <end position="217"/>
    </location>
</feature>
<dbReference type="GO" id="GO:0051539">
    <property type="term" value="F:4 iron, 4 sulfur cluster binding"/>
    <property type="evidence" value="ECO:0007669"/>
    <property type="project" value="UniProtKB-KW"/>
</dbReference>
<evidence type="ECO:0000313" key="7">
    <source>
        <dbReference type="Proteomes" id="UP000216312"/>
    </source>
</evidence>
<dbReference type="PANTHER" id="PTHR43687">
    <property type="entry name" value="ADENYLYLSULFATE REDUCTASE, BETA SUBUNIT"/>
    <property type="match status" value="1"/>
</dbReference>
<dbReference type="InterPro" id="IPR050572">
    <property type="entry name" value="Fe-S_Ferredoxin"/>
</dbReference>
<dbReference type="Gene3D" id="3.30.70.20">
    <property type="match status" value="1"/>
</dbReference>
<dbReference type="AlphaFoldDB" id="A0A257LTS4"/>